<evidence type="ECO:0000256" key="3">
    <source>
        <dbReference type="ARBA" id="ARBA00022448"/>
    </source>
</evidence>
<dbReference type="RefSeq" id="WP_106348993.1">
    <property type="nucleotide sequence ID" value="NZ_PVUE01000007.1"/>
</dbReference>
<keyword evidence="5 12" id="KW-0349">Heme</keyword>
<comment type="similarity">
    <text evidence="2 12">Belongs to the cytochrome ubiquinol oxidase subunit 1 family.</text>
</comment>
<feature type="transmembrane region" description="Helical" evidence="12">
    <location>
        <begin position="404"/>
        <end position="430"/>
    </location>
</feature>
<evidence type="ECO:0000256" key="8">
    <source>
        <dbReference type="ARBA" id="ARBA00022982"/>
    </source>
</evidence>
<dbReference type="OrthoDB" id="9807042at2"/>
<feature type="transmembrane region" description="Helical" evidence="12">
    <location>
        <begin position="363"/>
        <end position="384"/>
    </location>
</feature>
<dbReference type="EMBL" id="PVUE01000007">
    <property type="protein sequence ID" value="PRZ42052.1"/>
    <property type="molecule type" value="Genomic_DNA"/>
</dbReference>
<dbReference type="PIRSF" id="PIRSF006446">
    <property type="entry name" value="Cyt_quinol_oxidase_1"/>
    <property type="match status" value="1"/>
</dbReference>
<keyword evidence="15" id="KW-1185">Reference proteome</keyword>
<dbReference type="GO" id="GO:0005886">
    <property type="term" value="C:plasma membrane"/>
    <property type="evidence" value="ECO:0007669"/>
    <property type="project" value="UniProtKB-SubCell"/>
</dbReference>
<evidence type="ECO:0000256" key="7">
    <source>
        <dbReference type="ARBA" id="ARBA00022723"/>
    </source>
</evidence>
<gene>
    <name evidence="14" type="ORF">CLV47_107180</name>
</gene>
<feature type="transmembrane region" description="Helical" evidence="12">
    <location>
        <begin position="218"/>
        <end position="236"/>
    </location>
</feature>
<feature type="transmembrane region" description="Helical" evidence="12">
    <location>
        <begin position="53"/>
        <end position="71"/>
    </location>
</feature>
<proteinExistence type="inferred from homology"/>
<keyword evidence="3 12" id="KW-0813">Transport</keyword>
<evidence type="ECO:0000256" key="2">
    <source>
        <dbReference type="ARBA" id="ARBA00009819"/>
    </source>
</evidence>
<sequence length="479" mass="52427">MSAETIARWQFGITTVYHFLFVPLTIGLAPLVAGLQTAHHRTGKLQYLRASKFFGKLLLINFAIGVVTGLVQEFQFGMNWSNYSRFVGDVFGAPLAMEGLIAFFLESTFLGLWIFGWGRLSPRLHQWTIWLVAIGTAFSAYFILAANSWMQHPVGYHIGSDGRPKLTSISAVLFNPVQLVTFPHVMAGAAMTGGGVMACVSAWYLVHRRDDAVFRPTLKLGSWMVLGGGVATLISGDIQARVMTAVQPMKMAAAEALYHTTSGASFSIFTWGSLDGTKELFSLRIPDLLSFMATGSFTGQVEGINNLQQEYVAQYGPGNYLPMVPVTYWGFRLMIGFGMLAALIAFVVLWLMRSGRTPRSRWVLGAMVVALVSPFLANSFGWIFTEVGRQPWTVFGLLKTADSASPTVSAGTVLTSLIVFTLLYGVLAVVDLKLMVKYARTGPPTEEETLASLEKKPLLPAGESDDDDEDADRPMSFAY</sequence>
<dbReference type="GO" id="GO:0019646">
    <property type="term" value="P:aerobic electron transport chain"/>
    <property type="evidence" value="ECO:0007669"/>
    <property type="project" value="InterPro"/>
</dbReference>
<dbReference type="GO" id="GO:0009055">
    <property type="term" value="F:electron transfer activity"/>
    <property type="evidence" value="ECO:0007669"/>
    <property type="project" value="UniProtKB-UniRule"/>
</dbReference>
<evidence type="ECO:0000256" key="4">
    <source>
        <dbReference type="ARBA" id="ARBA00022475"/>
    </source>
</evidence>
<organism evidence="14 15">
    <name type="scientific">Antricoccus suffuscus</name>
    <dbReference type="NCBI Taxonomy" id="1629062"/>
    <lineage>
        <taxon>Bacteria</taxon>
        <taxon>Bacillati</taxon>
        <taxon>Actinomycetota</taxon>
        <taxon>Actinomycetes</taxon>
        <taxon>Geodermatophilales</taxon>
        <taxon>Antricoccaceae</taxon>
        <taxon>Antricoccus</taxon>
    </lineage>
</organism>
<feature type="transmembrane region" description="Helical" evidence="12">
    <location>
        <begin position="127"/>
        <end position="146"/>
    </location>
</feature>
<evidence type="ECO:0000256" key="1">
    <source>
        <dbReference type="ARBA" id="ARBA00004651"/>
    </source>
</evidence>
<keyword evidence="11 12" id="KW-0472">Membrane</keyword>
<keyword evidence="6 12" id="KW-0812">Transmembrane</keyword>
<keyword evidence="10 12" id="KW-0408">Iron</keyword>
<keyword evidence="4 12" id="KW-1003">Cell membrane</keyword>
<evidence type="ECO:0000256" key="9">
    <source>
        <dbReference type="ARBA" id="ARBA00022989"/>
    </source>
</evidence>
<dbReference type="GO" id="GO:0070069">
    <property type="term" value="C:cytochrome complex"/>
    <property type="evidence" value="ECO:0007669"/>
    <property type="project" value="UniProtKB-UniRule"/>
</dbReference>
<accession>A0A2T1A0C4</accession>
<reference evidence="14 15" key="1">
    <citation type="submission" date="2018-03" db="EMBL/GenBank/DDBJ databases">
        <title>Genomic Encyclopedia of Archaeal and Bacterial Type Strains, Phase II (KMG-II): from individual species to whole genera.</title>
        <authorList>
            <person name="Goeker M."/>
        </authorList>
    </citation>
    <scope>NUCLEOTIDE SEQUENCE [LARGE SCALE GENOMIC DNA]</scope>
    <source>
        <strain evidence="14 15">DSM 100065</strain>
    </source>
</reference>
<dbReference type="GO" id="GO:0016682">
    <property type="term" value="F:oxidoreductase activity, acting on diphenols and related substances as donors, oxygen as acceptor"/>
    <property type="evidence" value="ECO:0007669"/>
    <property type="project" value="TreeGrafter"/>
</dbReference>
<name>A0A2T1A0C4_9ACTN</name>
<dbReference type="AlphaFoldDB" id="A0A2T1A0C4"/>
<feature type="region of interest" description="Disordered" evidence="13">
    <location>
        <begin position="445"/>
        <end position="479"/>
    </location>
</feature>
<feature type="transmembrane region" description="Helical" evidence="12">
    <location>
        <begin position="185"/>
        <end position="206"/>
    </location>
</feature>
<evidence type="ECO:0000256" key="10">
    <source>
        <dbReference type="ARBA" id="ARBA00023004"/>
    </source>
</evidence>
<dbReference type="PANTHER" id="PTHR30365:SF15">
    <property type="entry name" value="CYTOCHROME BD UBIQUINOL OXIDASE SUBUNIT 1"/>
    <property type="match status" value="1"/>
</dbReference>
<dbReference type="PANTHER" id="PTHR30365">
    <property type="entry name" value="CYTOCHROME D UBIQUINOL OXIDASE"/>
    <property type="match status" value="1"/>
</dbReference>
<keyword evidence="7 12" id="KW-0479">Metal-binding</keyword>
<dbReference type="GO" id="GO:0020037">
    <property type="term" value="F:heme binding"/>
    <property type="evidence" value="ECO:0007669"/>
    <property type="project" value="TreeGrafter"/>
</dbReference>
<dbReference type="Proteomes" id="UP000237752">
    <property type="component" value="Unassembled WGS sequence"/>
</dbReference>
<dbReference type="Pfam" id="PF01654">
    <property type="entry name" value="Cyt_bd_oxida_I"/>
    <property type="match status" value="1"/>
</dbReference>
<protein>
    <submittedName>
        <fullName evidence="14">Cytochrome bd-I ubiquinol oxidase subunit 1 apoprotein</fullName>
    </submittedName>
</protein>
<keyword evidence="8 12" id="KW-0249">Electron transport</keyword>
<evidence type="ECO:0000256" key="5">
    <source>
        <dbReference type="ARBA" id="ARBA00022617"/>
    </source>
</evidence>
<evidence type="ECO:0000313" key="14">
    <source>
        <dbReference type="EMBL" id="PRZ42052.1"/>
    </source>
</evidence>
<dbReference type="GO" id="GO:0046872">
    <property type="term" value="F:metal ion binding"/>
    <property type="evidence" value="ECO:0007669"/>
    <property type="project" value="UniProtKB-UniRule"/>
</dbReference>
<evidence type="ECO:0000256" key="6">
    <source>
        <dbReference type="ARBA" id="ARBA00022692"/>
    </source>
</evidence>
<keyword evidence="9 12" id="KW-1133">Transmembrane helix</keyword>
<feature type="transmembrane region" description="Helical" evidence="12">
    <location>
        <begin position="329"/>
        <end position="351"/>
    </location>
</feature>
<evidence type="ECO:0000256" key="12">
    <source>
        <dbReference type="PIRNR" id="PIRNR006446"/>
    </source>
</evidence>
<feature type="transmembrane region" description="Helical" evidence="12">
    <location>
        <begin position="91"/>
        <end position="115"/>
    </location>
</feature>
<evidence type="ECO:0000256" key="13">
    <source>
        <dbReference type="SAM" id="MobiDB-lite"/>
    </source>
</evidence>
<evidence type="ECO:0000256" key="11">
    <source>
        <dbReference type="ARBA" id="ARBA00023136"/>
    </source>
</evidence>
<feature type="transmembrane region" description="Helical" evidence="12">
    <location>
        <begin position="15"/>
        <end position="33"/>
    </location>
</feature>
<evidence type="ECO:0000313" key="15">
    <source>
        <dbReference type="Proteomes" id="UP000237752"/>
    </source>
</evidence>
<dbReference type="InterPro" id="IPR002585">
    <property type="entry name" value="Cyt-d_ubiquinol_oxidase_su_1"/>
</dbReference>
<comment type="caution">
    <text evidence="14">The sequence shown here is derived from an EMBL/GenBank/DDBJ whole genome shotgun (WGS) entry which is preliminary data.</text>
</comment>
<comment type="subcellular location">
    <subcellularLocation>
        <location evidence="1">Cell membrane</location>
        <topology evidence="1">Multi-pass membrane protein</topology>
    </subcellularLocation>
</comment>